<dbReference type="Gene3D" id="3.30.900.10">
    <property type="entry name" value="HORMA domain"/>
    <property type="match status" value="1"/>
</dbReference>
<evidence type="ECO:0000313" key="2">
    <source>
        <dbReference type="EMBL" id="THU77504.1"/>
    </source>
</evidence>
<evidence type="ECO:0000313" key="3">
    <source>
        <dbReference type="Proteomes" id="UP000297245"/>
    </source>
</evidence>
<accession>A0A4S8KP87</accession>
<feature type="compositionally biased region" description="Polar residues" evidence="1">
    <location>
        <begin position="217"/>
        <end position="230"/>
    </location>
</feature>
<gene>
    <name evidence="2" type="ORF">K435DRAFT_738407</name>
</gene>
<keyword evidence="3" id="KW-1185">Reference proteome</keyword>
<protein>
    <submittedName>
        <fullName evidence="2">Uncharacterized protein</fullName>
    </submittedName>
</protein>
<name>A0A4S8KP87_DENBC</name>
<dbReference type="AlphaFoldDB" id="A0A4S8KP87"/>
<organism evidence="2 3">
    <name type="scientific">Dendrothele bispora (strain CBS 962.96)</name>
    <dbReference type="NCBI Taxonomy" id="1314807"/>
    <lineage>
        <taxon>Eukaryota</taxon>
        <taxon>Fungi</taxon>
        <taxon>Dikarya</taxon>
        <taxon>Basidiomycota</taxon>
        <taxon>Agaricomycotina</taxon>
        <taxon>Agaricomycetes</taxon>
        <taxon>Agaricomycetidae</taxon>
        <taxon>Agaricales</taxon>
        <taxon>Agaricales incertae sedis</taxon>
        <taxon>Dendrothele</taxon>
    </lineage>
</organism>
<dbReference type="InterPro" id="IPR036570">
    <property type="entry name" value="HORMA_dom_sf"/>
</dbReference>
<feature type="region of interest" description="Disordered" evidence="1">
    <location>
        <begin position="201"/>
        <end position="247"/>
    </location>
</feature>
<sequence length="356" mass="37572">MSVVLRVADPTSAGGAGDILGFGPSSQSDVSHYQTQVSQTLTLPMSTHTFPPVPHPLGTLTLTSTYLSNPNFRIDKLESLLSLRFLSLEQEVGRGVGIGGAGAYQYDWEQERDRERERQLREDDNFVPTLIKNQQRESLISSGGTGLGGGGLLAQGPLPVRTSNFPARSPPRDIPGLQQRRYVSGPGVKEDVESIADRFVLPGTSTSSSHGQGQGNVRPSTNSNLSNVSMSPPREIVGASRPSSVVSSRPAFPALLSTAASSSSSSASGLQGLPRLLSSPARATIMLPSQQQRVWALSMRVTRASSTGGGVSGGAGGAETLSPIGVFASPVSDLHLLFLQKAKKKEIYPSKPLFEP</sequence>
<reference evidence="2 3" key="1">
    <citation type="journal article" date="2019" name="Nat. Ecol. Evol.">
        <title>Megaphylogeny resolves global patterns of mushroom evolution.</title>
        <authorList>
            <person name="Varga T."/>
            <person name="Krizsan K."/>
            <person name="Foldi C."/>
            <person name="Dima B."/>
            <person name="Sanchez-Garcia M."/>
            <person name="Sanchez-Ramirez S."/>
            <person name="Szollosi G.J."/>
            <person name="Szarkandi J.G."/>
            <person name="Papp V."/>
            <person name="Albert L."/>
            <person name="Andreopoulos W."/>
            <person name="Angelini C."/>
            <person name="Antonin V."/>
            <person name="Barry K.W."/>
            <person name="Bougher N.L."/>
            <person name="Buchanan P."/>
            <person name="Buyck B."/>
            <person name="Bense V."/>
            <person name="Catcheside P."/>
            <person name="Chovatia M."/>
            <person name="Cooper J."/>
            <person name="Damon W."/>
            <person name="Desjardin D."/>
            <person name="Finy P."/>
            <person name="Geml J."/>
            <person name="Haridas S."/>
            <person name="Hughes K."/>
            <person name="Justo A."/>
            <person name="Karasinski D."/>
            <person name="Kautmanova I."/>
            <person name="Kiss B."/>
            <person name="Kocsube S."/>
            <person name="Kotiranta H."/>
            <person name="LaButti K.M."/>
            <person name="Lechner B.E."/>
            <person name="Liimatainen K."/>
            <person name="Lipzen A."/>
            <person name="Lukacs Z."/>
            <person name="Mihaltcheva S."/>
            <person name="Morgado L.N."/>
            <person name="Niskanen T."/>
            <person name="Noordeloos M.E."/>
            <person name="Ohm R.A."/>
            <person name="Ortiz-Santana B."/>
            <person name="Ovrebo C."/>
            <person name="Racz N."/>
            <person name="Riley R."/>
            <person name="Savchenko A."/>
            <person name="Shiryaev A."/>
            <person name="Soop K."/>
            <person name="Spirin V."/>
            <person name="Szebenyi C."/>
            <person name="Tomsovsky M."/>
            <person name="Tulloss R.E."/>
            <person name="Uehling J."/>
            <person name="Grigoriev I.V."/>
            <person name="Vagvolgyi C."/>
            <person name="Papp T."/>
            <person name="Martin F.M."/>
            <person name="Miettinen O."/>
            <person name="Hibbett D.S."/>
            <person name="Nagy L.G."/>
        </authorList>
    </citation>
    <scope>NUCLEOTIDE SEQUENCE [LARGE SCALE GENOMIC DNA]</scope>
    <source>
        <strain evidence="2 3">CBS 962.96</strain>
    </source>
</reference>
<evidence type="ECO:0000256" key="1">
    <source>
        <dbReference type="SAM" id="MobiDB-lite"/>
    </source>
</evidence>
<dbReference type="OrthoDB" id="70161at2759"/>
<proteinExistence type="predicted"/>
<dbReference type="Proteomes" id="UP000297245">
    <property type="component" value="Unassembled WGS sequence"/>
</dbReference>
<dbReference type="EMBL" id="ML180418">
    <property type="protein sequence ID" value="THU77504.1"/>
    <property type="molecule type" value="Genomic_DNA"/>
</dbReference>